<dbReference type="Pfam" id="PF00271">
    <property type="entry name" value="Helicase_C"/>
    <property type="match status" value="1"/>
</dbReference>
<feature type="domain" description="Helicase C-terminal" evidence="4">
    <location>
        <begin position="222"/>
        <end position="374"/>
    </location>
</feature>
<dbReference type="InterPro" id="IPR045628">
    <property type="entry name" value="Lhr_WH_dom"/>
</dbReference>
<dbReference type="PANTHER" id="PTHR47962">
    <property type="entry name" value="ATP-DEPENDENT HELICASE LHR-RELATED-RELATED"/>
    <property type="match status" value="1"/>
</dbReference>
<name>A0A0F9EGA2_9ZZZZ</name>
<evidence type="ECO:0000256" key="1">
    <source>
        <dbReference type="ARBA" id="ARBA00022741"/>
    </source>
</evidence>
<dbReference type="Gene3D" id="3.40.50.300">
    <property type="entry name" value="P-loop containing nucleotide triphosphate hydrolases"/>
    <property type="match status" value="2"/>
</dbReference>
<reference evidence="5" key="1">
    <citation type="journal article" date="2015" name="Nature">
        <title>Complex archaea that bridge the gap between prokaryotes and eukaryotes.</title>
        <authorList>
            <person name="Spang A."/>
            <person name="Saw J.H."/>
            <person name="Jorgensen S.L."/>
            <person name="Zaremba-Niedzwiedzka K."/>
            <person name="Martijn J."/>
            <person name="Lind A.E."/>
            <person name="van Eijk R."/>
            <person name="Schleper C."/>
            <person name="Guy L."/>
            <person name="Ettema T.J."/>
        </authorList>
    </citation>
    <scope>NUCLEOTIDE SEQUENCE</scope>
</reference>
<dbReference type="PANTHER" id="PTHR47962:SF5">
    <property type="entry name" value="ATP-DEPENDENT HELICASE LHR-RELATED"/>
    <property type="match status" value="1"/>
</dbReference>
<evidence type="ECO:0000256" key="2">
    <source>
        <dbReference type="ARBA" id="ARBA00022840"/>
    </source>
</evidence>
<dbReference type="PROSITE" id="PS51192">
    <property type="entry name" value="HELICASE_ATP_BIND_1"/>
    <property type="match status" value="1"/>
</dbReference>
<gene>
    <name evidence="5" type="ORF">LCGC14_2156650</name>
</gene>
<feature type="non-terminal residue" evidence="5">
    <location>
        <position position="627"/>
    </location>
</feature>
<keyword evidence="1" id="KW-0547">Nucleotide-binding</keyword>
<dbReference type="InterPro" id="IPR014001">
    <property type="entry name" value="Helicase_ATP-bd"/>
</dbReference>
<dbReference type="InterPro" id="IPR001650">
    <property type="entry name" value="Helicase_C-like"/>
</dbReference>
<evidence type="ECO:0008006" key="6">
    <source>
        <dbReference type="Google" id="ProtNLM"/>
    </source>
</evidence>
<dbReference type="AlphaFoldDB" id="A0A0F9EGA2"/>
<protein>
    <recommendedName>
        <fullName evidence="6">DEAD/DEAH box helicase</fullName>
    </recommendedName>
</protein>
<dbReference type="GO" id="GO:0005524">
    <property type="term" value="F:ATP binding"/>
    <property type="evidence" value="ECO:0007669"/>
    <property type="project" value="UniProtKB-KW"/>
</dbReference>
<dbReference type="EMBL" id="LAZR01027589">
    <property type="protein sequence ID" value="KKL65271.1"/>
    <property type="molecule type" value="Genomic_DNA"/>
</dbReference>
<dbReference type="GO" id="GO:0003677">
    <property type="term" value="F:DNA binding"/>
    <property type="evidence" value="ECO:0007669"/>
    <property type="project" value="TreeGrafter"/>
</dbReference>
<keyword evidence="2" id="KW-0067">ATP-binding</keyword>
<dbReference type="GO" id="GO:0016887">
    <property type="term" value="F:ATP hydrolysis activity"/>
    <property type="evidence" value="ECO:0007669"/>
    <property type="project" value="TreeGrafter"/>
</dbReference>
<accession>A0A0F9EGA2</accession>
<proteinExistence type="predicted"/>
<dbReference type="SMART" id="SM00490">
    <property type="entry name" value="HELICc"/>
    <property type="match status" value="1"/>
</dbReference>
<feature type="domain" description="Helicase ATP-binding" evidence="3">
    <location>
        <begin position="26"/>
        <end position="200"/>
    </location>
</feature>
<evidence type="ECO:0000259" key="3">
    <source>
        <dbReference type="PROSITE" id="PS51192"/>
    </source>
</evidence>
<comment type="caution">
    <text evidence="5">The sequence shown here is derived from an EMBL/GenBank/DDBJ whole genome shotgun (WGS) entry which is preliminary data.</text>
</comment>
<dbReference type="Pfam" id="PF00270">
    <property type="entry name" value="DEAD"/>
    <property type="match status" value="1"/>
</dbReference>
<dbReference type="SMART" id="SM00487">
    <property type="entry name" value="DEXDc"/>
    <property type="match status" value="1"/>
</dbReference>
<evidence type="ECO:0000259" key="4">
    <source>
        <dbReference type="PROSITE" id="PS51194"/>
    </source>
</evidence>
<dbReference type="InterPro" id="IPR052511">
    <property type="entry name" value="ATP-dep_Helicase"/>
</dbReference>
<organism evidence="5">
    <name type="scientific">marine sediment metagenome</name>
    <dbReference type="NCBI Taxonomy" id="412755"/>
    <lineage>
        <taxon>unclassified sequences</taxon>
        <taxon>metagenomes</taxon>
        <taxon>ecological metagenomes</taxon>
    </lineage>
</organism>
<dbReference type="InterPro" id="IPR011545">
    <property type="entry name" value="DEAD/DEAH_box_helicase_dom"/>
</dbReference>
<dbReference type="PROSITE" id="PS51194">
    <property type="entry name" value="HELICASE_CTER"/>
    <property type="match status" value="1"/>
</dbReference>
<evidence type="ECO:0000313" key="5">
    <source>
        <dbReference type="EMBL" id="KKL65271.1"/>
    </source>
</evidence>
<dbReference type="SUPFAM" id="SSF52540">
    <property type="entry name" value="P-loop containing nucleoside triphosphate hydrolases"/>
    <property type="match status" value="1"/>
</dbReference>
<dbReference type="InterPro" id="IPR027417">
    <property type="entry name" value="P-loop_NTPase"/>
</dbReference>
<dbReference type="Pfam" id="PF19306">
    <property type="entry name" value="WHD_Lhr"/>
    <property type="match status" value="1"/>
</dbReference>
<sequence length="627" mass="71671">MEIHQEVLRTFFGNFNNLNAIQKESIPVILDGNNIIISSSTGTGKTEAVLAPLISKYLDESLLNDRMTWLYITPTKALANDIYRRIHPLLSKLHLNVGIRHGDRDETRLVKKIHILITTPESLDVIMKRNDNSLNDIRALILDEVHILFNTQRGLQMSLIISRLKRHILDHDIQIACLSATIASCKDISSFLFGNSENFYEIVKHSHKMIDAFITIITSKEALLKLIEKIFTGPTKLLIFANSRIECDRLGSILWNSEKLRPHLFTHYSSLSTQMREKTEKDFNHAETAICIATSTLELGIDIGDIDAVILWGPPWTVNSFLQRIGRGNRRTKKTNAICLVSYESKNKYLDLLYFYAILDLAKEGIIEKIKPMKLFGALIQQILMIIATNQGAFTKTQEIINIANIHDHLSRENVEEILKSMSEANYIKPHGFKNRYGANDGLYRLLDLRLIYSNITISSRDVKIFEGKKEIGHISTKNLLNMHPGAIIRFAGRCWKVVKIENTKIQVKSNDFIKDPIEIQYSSKGKYISDTLILNRIYDYLSKMKINFDIIDKKVRTPFSNYINNLISIFSPSHIPLIRLDDNFCYLTFGGKLCNLVFCQVLGINELKIDQIGIVSKFPIDFSKLP</sequence>